<gene>
    <name evidence="1" type="ORF">GCM10017620_31010</name>
</gene>
<dbReference type="Gene3D" id="3.40.50.720">
    <property type="entry name" value="NAD(P)-binding Rossmann-like Domain"/>
    <property type="match status" value="1"/>
</dbReference>
<dbReference type="InterPro" id="IPR036291">
    <property type="entry name" value="NAD(P)-bd_dom_sf"/>
</dbReference>
<keyword evidence="2" id="KW-1185">Reference proteome</keyword>
<reference evidence="1" key="1">
    <citation type="journal article" date="2014" name="Int. J. Syst. Evol. Microbiol.">
        <title>Complete genome of a new Firmicutes species belonging to the dominant human colonic microbiota ('Ruminococcus bicirculans') reveals two chromosomes and a selective capacity to utilize plant glucans.</title>
        <authorList>
            <consortium name="NISC Comparative Sequencing Program"/>
            <person name="Wegmann U."/>
            <person name="Louis P."/>
            <person name="Goesmann A."/>
            <person name="Henrissat B."/>
            <person name="Duncan S.H."/>
            <person name="Flint H.J."/>
        </authorList>
    </citation>
    <scope>NUCLEOTIDE SEQUENCE</scope>
    <source>
        <strain evidence="1">VKM B-1499</strain>
    </source>
</reference>
<dbReference type="SUPFAM" id="SSF51735">
    <property type="entry name" value="NAD(P)-binding Rossmann-fold domains"/>
    <property type="match status" value="1"/>
</dbReference>
<dbReference type="EMBL" id="BSFD01000011">
    <property type="protein sequence ID" value="GLK50127.1"/>
    <property type="molecule type" value="Genomic_DNA"/>
</dbReference>
<dbReference type="RefSeq" id="WP_271166283.1">
    <property type="nucleotide sequence ID" value="NZ_BSFD01000011.1"/>
</dbReference>
<protein>
    <submittedName>
        <fullName evidence="1">Uncharacterized protein</fullName>
    </submittedName>
</protein>
<proteinExistence type="predicted"/>
<comment type="caution">
    <text evidence="1">The sequence shown here is derived from an EMBL/GenBank/DDBJ whole genome shotgun (WGS) entry which is preliminary data.</text>
</comment>
<organism evidence="1 2">
    <name type="scientific">Brevundimonas intermedia</name>
    <dbReference type="NCBI Taxonomy" id="74315"/>
    <lineage>
        <taxon>Bacteria</taxon>
        <taxon>Pseudomonadati</taxon>
        <taxon>Pseudomonadota</taxon>
        <taxon>Alphaproteobacteria</taxon>
        <taxon>Caulobacterales</taxon>
        <taxon>Caulobacteraceae</taxon>
        <taxon>Brevundimonas</taxon>
    </lineage>
</organism>
<sequence length="108" mass="11804">MARADLTSGDQRGAAQELNILRRPRNALVVDSTRNATRQAVRSLAANGTVVHFISDKGALNRLVEEIWDGGGRILAVDDDDLDHRPLERLVQDTEQRLGPIDLIVGAP</sequence>
<accession>A0ABQ5TDE9</accession>
<name>A0ABQ5TDE9_9CAUL</name>
<evidence type="ECO:0000313" key="2">
    <source>
        <dbReference type="Proteomes" id="UP001143509"/>
    </source>
</evidence>
<evidence type="ECO:0000313" key="1">
    <source>
        <dbReference type="EMBL" id="GLK50127.1"/>
    </source>
</evidence>
<dbReference type="Proteomes" id="UP001143509">
    <property type="component" value="Unassembled WGS sequence"/>
</dbReference>
<reference evidence="1" key="2">
    <citation type="submission" date="2023-01" db="EMBL/GenBank/DDBJ databases">
        <authorList>
            <person name="Sun Q."/>
            <person name="Evtushenko L."/>
        </authorList>
    </citation>
    <scope>NUCLEOTIDE SEQUENCE</scope>
    <source>
        <strain evidence="1">VKM B-1499</strain>
    </source>
</reference>